<sequence length="719" mass="82473">MEVKDFFKLLKKYISILIIVPAVAIMVTFFLVRNLPDEYVSNSRIATGIVDQTRQLLDQNETNVQDTKIYTEFSNLMEVMKLKKMYDMVSYNLILHDLNSKTPFRKSSKMMASLTVQQWKDAVAIFNYKLKHLEGLSLVNPKENSLNKMLIEMRYDERSLSKAITITREDFSDFIIVSASSENPQLSAYIVNTLCQGFIDYHTKIVQQNELAAVRYLSNLLNERRDTLAVKTGKLQNYKIKNDVLDLEDQSKTVYGQIVEYQNKLIEAQKNMASYTGALDNIDKKFDPKSRKFIEQNVSKINSQLTTSMDQLHALNDRWVMSNFDPKIKTAIDSLQKKVTNQALQSNDAYILDPLQTKSDLLRQRLELEMNYNLTKYSLKSIQQQLDNLNANFKRMVPLDAKVKTYQMEIEIASKEYQDVQNRYNNAVLQSKSETKLMQIEKAEPDVAEPSKKLLLIVLAGVGGEMICLVIFFAMFFLDNSIKDPVRLANRTSLPVLGYLNRIPGSTIDLRRLWDVEHRDRMQQYKDLLRAIRFEVDQELAGEKVVAVTSMRDGEGKTLLASTLAYSYNMINKKVLLIDGNMENPTISHSVQPKVFIEDFFRNDPSNAPAISQAVGVLGNRGEDVTLLEISSEVFLRNKFTELKQIYDIILIDIPSLSAKNKAKEWMLFANKVIVVFEADQDIVEGRKQLVKELQQLNTTGKFAGWVLNKAAYQSKKRG</sequence>
<dbReference type="OrthoDB" id="972983at2"/>
<dbReference type="PANTHER" id="PTHR32309:SF13">
    <property type="entry name" value="FERRIC ENTEROBACTIN TRANSPORT PROTEIN FEPE"/>
    <property type="match status" value="1"/>
</dbReference>
<dbReference type="PANTHER" id="PTHR32309">
    <property type="entry name" value="TYROSINE-PROTEIN KINASE"/>
    <property type="match status" value="1"/>
</dbReference>
<dbReference type="InterPro" id="IPR027417">
    <property type="entry name" value="P-loop_NTPase"/>
</dbReference>
<dbReference type="SUPFAM" id="SSF52540">
    <property type="entry name" value="P-loop containing nucleoside triphosphate hydrolases"/>
    <property type="match status" value="1"/>
</dbReference>
<keyword evidence="2" id="KW-1133">Transmembrane helix</keyword>
<feature type="domain" description="AAA" evidence="3">
    <location>
        <begin position="544"/>
        <end position="700"/>
    </location>
</feature>
<dbReference type="AlphaFoldDB" id="A0A2T5JEX1"/>
<keyword evidence="1" id="KW-0175">Coiled coil</keyword>
<gene>
    <name evidence="4" type="ORF">C8P68_101164</name>
</gene>
<dbReference type="EMBL" id="QAOQ01000001">
    <property type="protein sequence ID" value="PTR00934.1"/>
    <property type="molecule type" value="Genomic_DNA"/>
</dbReference>
<dbReference type="InterPro" id="IPR050445">
    <property type="entry name" value="Bact_polysacc_biosynth/exp"/>
</dbReference>
<keyword evidence="5" id="KW-1185">Reference proteome</keyword>
<reference evidence="4 5" key="1">
    <citation type="submission" date="2018-04" db="EMBL/GenBank/DDBJ databases">
        <title>Genomic Encyclopedia of Archaeal and Bacterial Type Strains, Phase II (KMG-II): from individual species to whole genera.</title>
        <authorList>
            <person name="Goeker M."/>
        </authorList>
    </citation>
    <scope>NUCLEOTIDE SEQUENCE [LARGE SCALE GENOMIC DNA]</scope>
    <source>
        <strain evidence="4 5">DSM 26809</strain>
    </source>
</reference>
<dbReference type="Pfam" id="PF13614">
    <property type="entry name" value="AAA_31"/>
    <property type="match status" value="1"/>
</dbReference>
<evidence type="ECO:0000256" key="1">
    <source>
        <dbReference type="SAM" id="Coils"/>
    </source>
</evidence>
<comment type="caution">
    <text evidence="4">The sequence shown here is derived from an EMBL/GenBank/DDBJ whole genome shotgun (WGS) entry which is preliminary data.</text>
</comment>
<organism evidence="4 5">
    <name type="scientific">Mucilaginibacter yixingensis</name>
    <dbReference type="NCBI Taxonomy" id="1295612"/>
    <lineage>
        <taxon>Bacteria</taxon>
        <taxon>Pseudomonadati</taxon>
        <taxon>Bacteroidota</taxon>
        <taxon>Sphingobacteriia</taxon>
        <taxon>Sphingobacteriales</taxon>
        <taxon>Sphingobacteriaceae</taxon>
        <taxon>Mucilaginibacter</taxon>
    </lineage>
</organism>
<proteinExistence type="predicted"/>
<evidence type="ECO:0000256" key="2">
    <source>
        <dbReference type="SAM" id="Phobius"/>
    </source>
</evidence>
<dbReference type="Proteomes" id="UP000244168">
    <property type="component" value="Unassembled WGS sequence"/>
</dbReference>
<keyword evidence="2" id="KW-0472">Membrane</keyword>
<dbReference type="GO" id="GO:0004713">
    <property type="term" value="F:protein tyrosine kinase activity"/>
    <property type="evidence" value="ECO:0007669"/>
    <property type="project" value="TreeGrafter"/>
</dbReference>
<evidence type="ECO:0000313" key="4">
    <source>
        <dbReference type="EMBL" id="PTR00934.1"/>
    </source>
</evidence>
<dbReference type="Gene3D" id="3.40.50.300">
    <property type="entry name" value="P-loop containing nucleotide triphosphate hydrolases"/>
    <property type="match status" value="1"/>
</dbReference>
<evidence type="ECO:0000313" key="5">
    <source>
        <dbReference type="Proteomes" id="UP000244168"/>
    </source>
</evidence>
<name>A0A2T5JEX1_9SPHI</name>
<feature type="transmembrane region" description="Helical" evidence="2">
    <location>
        <begin position="12"/>
        <end position="32"/>
    </location>
</feature>
<dbReference type="GO" id="GO:0005886">
    <property type="term" value="C:plasma membrane"/>
    <property type="evidence" value="ECO:0007669"/>
    <property type="project" value="TreeGrafter"/>
</dbReference>
<accession>A0A2T5JEX1</accession>
<feature type="transmembrane region" description="Helical" evidence="2">
    <location>
        <begin position="454"/>
        <end position="478"/>
    </location>
</feature>
<dbReference type="InterPro" id="IPR025669">
    <property type="entry name" value="AAA_dom"/>
</dbReference>
<protein>
    <submittedName>
        <fullName evidence="4">Uncharacterized protein involved in exopolysaccharide biosynthesis</fullName>
    </submittedName>
</protein>
<evidence type="ECO:0000259" key="3">
    <source>
        <dbReference type="Pfam" id="PF13614"/>
    </source>
</evidence>
<feature type="coiled-coil region" evidence="1">
    <location>
        <begin position="403"/>
        <end position="430"/>
    </location>
</feature>
<keyword evidence="2" id="KW-0812">Transmembrane</keyword>
<dbReference type="RefSeq" id="WP_107826369.1">
    <property type="nucleotide sequence ID" value="NZ_CP160205.1"/>
</dbReference>